<reference evidence="7" key="1">
    <citation type="journal article" date="2023" name="Commun. Biol.">
        <title>Genome analysis of Parmales, the sister group of diatoms, reveals the evolutionary specialization of diatoms from phago-mixotrophs to photoautotrophs.</title>
        <authorList>
            <person name="Ban H."/>
            <person name="Sato S."/>
            <person name="Yoshikawa S."/>
            <person name="Yamada K."/>
            <person name="Nakamura Y."/>
            <person name="Ichinomiya M."/>
            <person name="Sato N."/>
            <person name="Blanc-Mathieu R."/>
            <person name="Endo H."/>
            <person name="Kuwata A."/>
            <person name="Ogata H."/>
        </authorList>
    </citation>
    <scope>NUCLEOTIDE SEQUENCE [LARGE SCALE GENOMIC DNA]</scope>
    <source>
        <strain evidence="7">NIES 3701</strain>
    </source>
</reference>
<comment type="subcellular location">
    <subcellularLocation>
        <location evidence="1">Nucleus</location>
    </subcellularLocation>
</comment>
<dbReference type="InterPro" id="IPR007811">
    <property type="entry name" value="RPC4"/>
</dbReference>
<evidence type="ECO:0000313" key="7">
    <source>
        <dbReference type="Proteomes" id="UP001165085"/>
    </source>
</evidence>
<comment type="caution">
    <text evidence="6">The sequence shown here is derived from an EMBL/GenBank/DDBJ whole genome shotgun (WGS) entry which is preliminary data.</text>
</comment>
<feature type="compositionally biased region" description="Low complexity" evidence="5">
    <location>
        <begin position="51"/>
        <end position="65"/>
    </location>
</feature>
<keyword evidence="3" id="KW-0804">Transcription</keyword>
<dbReference type="GO" id="GO:0005666">
    <property type="term" value="C:RNA polymerase III complex"/>
    <property type="evidence" value="ECO:0007669"/>
    <property type="project" value="InterPro"/>
</dbReference>
<feature type="compositionally biased region" description="Acidic residues" evidence="5">
    <location>
        <begin position="194"/>
        <end position="203"/>
    </location>
</feature>
<feature type="compositionally biased region" description="Low complexity" evidence="5">
    <location>
        <begin position="155"/>
        <end position="175"/>
    </location>
</feature>
<protein>
    <submittedName>
        <fullName evidence="6">Uncharacterized protein</fullName>
    </submittedName>
</protein>
<gene>
    <name evidence="6" type="ORF">TrST_g11032</name>
</gene>
<keyword evidence="7" id="KW-1185">Reference proteome</keyword>
<feature type="region of interest" description="Disordered" evidence="5">
    <location>
        <begin position="295"/>
        <end position="315"/>
    </location>
</feature>
<sequence>MQRKSSPPPAKPKQAGKFRPKRKKKSDSPSPNPSPTPETGNAASPMEEESTSPARSSPAPMSSSSLPPPPGTKQPQARRAKGGKGQSKGMPRGKVVMGAMTAQEVKESEKKMGLSPVKASSKKPAAAGADSDEEIIASIEDKNAAAKKNPIAMLESSSDSDSSSFEESMTPTTKKIATKKVAKKKEPAVYEFVPSDEDSDSEEATGKELAVEPRQLPLSGKALDFDTKLDLDAEASVFQPLTATKAKLKEENDGVFLFKLPTRLPALKKVETVVIGEAASDIALLSSGAAALPDASESEAQATKKDDDSNPYNELSKMSGKIGRIDVYDDGSAELILTGPDGNEIRMDVDDGIKCGFKQTVVWMDTENATYEEVGDVFKSIVVTPQL</sequence>
<feature type="compositionally biased region" description="Low complexity" evidence="5">
    <location>
        <begin position="118"/>
        <end position="129"/>
    </location>
</feature>
<dbReference type="GO" id="GO:0042797">
    <property type="term" value="P:tRNA transcription by RNA polymerase III"/>
    <property type="evidence" value="ECO:0007669"/>
    <property type="project" value="TreeGrafter"/>
</dbReference>
<dbReference type="GO" id="GO:0003677">
    <property type="term" value="F:DNA binding"/>
    <property type="evidence" value="ECO:0007669"/>
    <property type="project" value="InterPro"/>
</dbReference>
<keyword evidence="2" id="KW-0240">DNA-directed RNA polymerase</keyword>
<evidence type="ECO:0000256" key="4">
    <source>
        <dbReference type="ARBA" id="ARBA00023242"/>
    </source>
</evidence>
<proteinExistence type="predicted"/>
<dbReference type="Pfam" id="PF05132">
    <property type="entry name" value="RNA_pol_Rpc4"/>
    <property type="match status" value="1"/>
</dbReference>
<evidence type="ECO:0000256" key="5">
    <source>
        <dbReference type="SAM" id="MobiDB-lite"/>
    </source>
</evidence>
<evidence type="ECO:0000313" key="6">
    <source>
        <dbReference type="EMBL" id="GMH52979.1"/>
    </source>
</evidence>
<name>A0A9W6ZEN7_9STRA</name>
<feature type="compositionally biased region" description="Pro residues" evidence="5">
    <location>
        <begin position="1"/>
        <end position="11"/>
    </location>
</feature>
<feature type="region of interest" description="Disordered" evidence="5">
    <location>
        <begin position="192"/>
        <end position="216"/>
    </location>
</feature>
<keyword evidence="4" id="KW-0539">Nucleus</keyword>
<organism evidence="6 7">
    <name type="scientific">Triparma strigata</name>
    <dbReference type="NCBI Taxonomy" id="1606541"/>
    <lineage>
        <taxon>Eukaryota</taxon>
        <taxon>Sar</taxon>
        <taxon>Stramenopiles</taxon>
        <taxon>Ochrophyta</taxon>
        <taxon>Bolidophyceae</taxon>
        <taxon>Parmales</taxon>
        <taxon>Triparmaceae</taxon>
        <taxon>Triparma</taxon>
    </lineage>
</organism>
<evidence type="ECO:0000256" key="2">
    <source>
        <dbReference type="ARBA" id="ARBA00022478"/>
    </source>
</evidence>
<dbReference type="PANTHER" id="PTHR13408:SF0">
    <property type="entry name" value="DNA-DIRECTED RNA POLYMERASE III SUBUNIT RPC4"/>
    <property type="match status" value="1"/>
</dbReference>
<evidence type="ECO:0000256" key="1">
    <source>
        <dbReference type="ARBA" id="ARBA00004123"/>
    </source>
</evidence>
<dbReference type="PANTHER" id="PTHR13408">
    <property type="entry name" value="DNA-DIRECTED RNA POLYMERASE III"/>
    <property type="match status" value="1"/>
</dbReference>
<feature type="region of interest" description="Disordered" evidence="5">
    <location>
        <begin position="154"/>
        <end position="180"/>
    </location>
</feature>
<dbReference type="OrthoDB" id="5836119at2759"/>
<feature type="region of interest" description="Disordered" evidence="5">
    <location>
        <begin position="1"/>
        <end position="132"/>
    </location>
</feature>
<accession>A0A9W6ZEN7</accession>
<feature type="compositionally biased region" description="Basic residues" evidence="5">
    <location>
        <begin position="14"/>
        <end position="25"/>
    </location>
</feature>
<evidence type="ECO:0000256" key="3">
    <source>
        <dbReference type="ARBA" id="ARBA00023163"/>
    </source>
</evidence>
<dbReference type="Proteomes" id="UP001165085">
    <property type="component" value="Unassembled WGS sequence"/>
</dbReference>
<dbReference type="AlphaFoldDB" id="A0A9W6ZEN7"/>
<dbReference type="EMBL" id="BRXY01000016">
    <property type="protein sequence ID" value="GMH52979.1"/>
    <property type="molecule type" value="Genomic_DNA"/>
</dbReference>